<dbReference type="SUPFAM" id="SSF48498">
    <property type="entry name" value="Tetracyclin repressor-like, C-terminal domain"/>
    <property type="match status" value="1"/>
</dbReference>
<dbReference type="GO" id="GO:0000976">
    <property type="term" value="F:transcription cis-regulatory region binding"/>
    <property type="evidence" value="ECO:0007669"/>
    <property type="project" value="TreeGrafter"/>
</dbReference>
<protein>
    <submittedName>
        <fullName evidence="6">Transcriptional regulator TetR family</fullName>
    </submittedName>
</protein>
<dbReference type="Gene3D" id="1.10.357.10">
    <property type="entry name" value="Tetracycline Repressor, domain 2"/>
    <property type="match status" value="1"/>
</dbReference>
<keyword evidence="7" id="KW-1185">Reference proteome</keyword>
<dbReference type="RefSeq" id="WP_007570452.1">
    <property type="nucleotide sequence ID" value="NZ_AGUD01000015.1"/>
</dbReference>
<dbReference type="PANTHER" id="PTHR30055">
    <property type="entry name" value="HTH-TYPE TRANSCRIPTIONAL REGULATOR RUTR"/>
    <property type="match status" value="1"/>
</dbReference>
<keyword evidence="1" id="KW-0805">Transcription regulation</keyword>
<dbReference type="SUPFAM" id="SSF46689">
    <property type="entry name" value="Homeodomain-like"/>
    <property type="match status" value="1"/>
</dbReference>
<proteinExistence type="predicted"/>
<accession>H0E106</accession>
<dbReference type="Proteomes" id="UP000005143">
    <property type="component" value="Unassembled WGS sequence"/>
</dbReference>
<evidence type="ECO:0000256" key="3">
    <source>
        <dbReference type="ARBA" id="ARBA00023163"/>
    </source>
</evidence>
<dbReference type="InterPro" id="IPR036271">
    <property type="entry name" value="Tet_transcr_reg_TetR-rel_C_sf"/>
</dbReference>
<comment type="caution">
    <text evidence="6">The sequence shown here is derived from an EMBL/GenBank/DDBJ whole genome shotgun (WGS) entry which is preliminary data.</text>
</comment>
<dbReference type="Pfam" id="PF16859">
    <property type="entry name" value="TetR_C_11"/>
    <property type="match status" value="1"/>
</dbReference>
<dbReference type="PATRIC" id="fig|1097667.3.peg.464"/>
<evidence type="ECO:0000313" key="7">
    <source>
        <dbReference type="Proteomes" id="UP000005143"/>
    </source>
</evidence>
<gene>
    <name evidence="6" type="ORF">PAI11_04640</name>
</gene>
<dbReference type="GO" id="GO:0003700">
    <property type="term" value="F:DNA-binding transcription factor activity"/>
    <property type="evidence" value="ECO:0007669"/>
    <property type="project" value="TreeGrafter"/>
</dbReference>
<evidence type="ECO:0000256" key="1">
    <source>
        <dbReference type="ARBA" id="ARBA00023015"/>
    </source>
</evidence>
<reference evidence="6 7" key="1">
    <citation type="journal article" date="2013" name="Biodegradation">
        <title>Quantitative proteomic analysis of ibuprofen-degrading Patulibacter sp. strain I11.</title>
        <authorList>
            <person name="Almeida B."/>
            <person name="Kjeldal H."/>
            <person name="Lolas I."/>
            <person name="Knudsen A.D."/>
            <person name="Carvalho G."/>
            <person name="Nielsen K.L."/>
            <person name="Barreto Crespo M.T."/>
            <person name="Stensballe A."/>
            <person name="Nielsen J.L."/>
        </authorList>
    </citation>
    <scope>NUCLEOTIDE SEQUENCE [LARGE SCALE GENOMIC DNA]</scope>
    <source>
        <strain evidence="6 7">I11</strain>
    </source>
</reference>
<dbReference type="InterPro" id="IPR009057">
    <property type="entry name" value="Homeodomain-like_sf"/>
</dbReference>
<dbReference type="InterPro" id="IPR001647">
    <property type="entry name" value="HTH_TetR"/>
</dbReference>
<keyword evidence="3" id="KW-0804">Transcription</keyword>
<dbReference type="Pfam" id="PF00440">
    <property type="entry name" value="TetR_N"/>
    <property type="match status" value="1"/>
</dbReference>
<dbReference type="PRINTS" id="PR00455">
    <property type="entry name" value="HTHTETR"/>
</dbReference>
<evidence type="ECO:0000256" key="2">
    <source>
        <dbReference type="ARBA" id="ARBA00023125"/>
    </source>
</evidence>
<sequence>MSRDVDERILAAAYELLAERGIGGLTVEAVAERAGVAKTTIYRRYRNSADLATAAIAHFDVDVDAAEQHEDLRDALLAFLIAFGSKLETVGLDVLGTMLVERDDSDALRLHRERVVEPHRERMDVIVRAAQERGQVRADFDGLLALELLVGSFFARHVAGRPMPVEEWARQAVDLLWRGMAP</sequence>
<dbReference type="PANTHER" id="PTHR30055:SF148">
    <property type="entry name" value="TETR-FAMILY TRANSCRIPTIONAL REGULATOR"/>
    <property type="match status" value="1"/>
</dbReference>
<evidence type="ECO:0000313" key="6">
    <source>
        <dbReference type="EMBL" id="EHN12645.1"/>
    </source>
</evidence>
<dbReference type="InterPro" id="IPR050109">
    <property type="entry name" value="HTH-type_TetR-like_transc_reg"/>
</dbReference>
<dbReference type="InterPro" id="IPR011075">
    <property type="entry name" value="TetR_C"/>
</dbReference>
<organism evidence="6 7">
    <name type="scientific">Patulibacter medicamentivorans</name>
    <dbReference type="NCBI Taxonomy" id="1097667"/>
    <lineage>
        <taxon>Bacteria</taxon>
        <taxon>Bacillati</taxon>
        <taxon>Actinomycetota</taxon>
        <taxon>Thermoleophilia</taxon>
        <taxon>Solirubrobacterales</taxon>
        <taxon>Patulibacteraceae</taxon>
        <taxon>Patulibacter</taxon>
    </lineage>
</organism>
<dbReference type="PROSITE" id="PS50977">
    <property type="entry name" value="HTH_TETR_2"/>
    <property type="match status" value="1"/>
</dbReference>
<evidence type="ECO:0000256" key="4">
    <source>
        <dbReference type="PROSITE-ProRule" id="PRU00335"/>
    </source>
</evidence>
<dbReference type="EMBL" id="AGUD01000015">
    <property type="protein sequence ID" value="EHN12645.1"/>
    <property type="molecule type" value="Genomic_DNA"/>
</dbReference>
<name>H0E106_9ACTN</name>
<dbReference type="Gene3D" id="1.10.10.60">
    <property type="entry name" value="Homeodomain-like"/>
    <property type="match status" value="1"/>
</dbReference>
<evidence type="ECO:0000259" key="5">
    <source>
        <dbReference type="PROSITE" id="PS50977"/>
    </source>
</evidence>
<feature type="DNA-binding region" description="H-T-H motif" evidence="4">
    <location>
        <begin position="26"/>
        <end position="45"/>
    </location>
</feature>
<feature type="domain" description="HTH tetR-type" evidence="5">
    <location>
        <begin position="3"/>
        <end position="63"/>
    </location>
</feature>
<dbReference type="AlphaFoldDB" id="H0E106"/>
<dbReference type="OrthoDB" id="9796019at2"/>
<keyword evidence="2 4" id="KW-0238">DNA-binding</keyword>